<organism evidence="2 3">
    <name type="scientific">Phascolarctos cinereus</name>
    <name type="common">Koala</name>
    <dbReference type="NCBI Taxonomy" id="38626"/>
    <lineage>
        <taxon>Eukaryota</taxon>
        <taxon>Metazoa</taxon>
        <taxon>Chordata</taxon>
        <taxon>Craniata</taxon>
        <taxon>Vertebrata</taxon>
        <taxon>Euteleostomi</taxon>
        <taxon>Mammalia</taxon>
        <taxon>Metatheria</taxon>
        <taxon>Diprotodontia</taxon>
        <taxon>Phascolarctidae</taxon>
        <taxon>Phascolarctos</taxon>
    </lineage>
</organism>
<keyword evidence="3" id="KW-0804">Transcription</keyword>
<reference evidence="3" key="1">
    <citation type="submission" date="2025-08" db="UniProtKB">
        <authorList>
            <consortium name="RefSeq"/>
        </authorList>
    </citation>
    <scope>IDENTIFICATION</scope>
    <source>
        <tissue evidence="3">Spleen</tissue>
    </source>
</reference>
<gene>
    <name evidence="3" type="primary">CD3EAP</name>
</gene>
<accession>A0A6P5JNC4</accession>
<dbReference type="Gene3D" id="6.20.250.70">
    <property type="match status" value="1"/>
</dbReference>
<dbReference type="GeneID" id="110203629"/>
<feature type="compositionally biased region" description="Low complexity" evidence="1">
    <location>
        <begin position="239"/>
        <end position="256"/>
    </location>
</feature>
<name>A0A6P5JNC4_PHACI</name>
<dbReference type="KEGG" id="pcw:110203629"/>
<keyword evidence="3" id="KW-0240">DNA-directed RNA polymerase</keyword>
<feature type="region of interest" description="Disordered" evidence="1">
    <location>
        <begin position="83"/>
        <end position="104"/>
    </location>
</feature>
<feature type="compositionally biased region" description="Basic and acidic residues" evidence="1">
    <location>
        <begin position="300"/>
        <end position="314"/>
    </location>
</feature>
<evidence type="ECO:0000256" key="1">
    <source>
        <dbReference type="SAM" id="MobiDB-lite"/>
    </source>
</evidence>
<feature type="region of interest" description="Disordered" evidence="1">
    <location>
        <begin position="125"/>
        <end position="409"/>
    </location>
</feature>
<dbReference type="InParanoid" id="A0A6P5JNC4"/>
<sequence>MAQAVRSPLCPDDFCPATLPAEPPSSLALDALRKPGTELWLIRTPADFRPASLNGCKVPLVGFQTLKSHRNETGIRQRYHVLSNTSRSSPETLLAPSSSADGQLAPAPALQGALSIIEVPRSKSSGRSLHAIPTSPPPQIPPGLRPRFQAFGGWQPVLGPPAQTVAGEAGEVKSSRKRKKPEVVSLNPSPQEILNGVGELNSAPGQGMPEPVEQVPVKTEEEATAPSPGKKKKKKSELAGEVPEPAGEVPEPDGGAMELQQEAVLSPTKAKKSKKRRELEGEVPEPGERRSESEVQINLQEEKALSSSRKKQEAGEEMLVPERAVGLEKKQAEISESLGEAKPPHSKKKKKEKKRKPEEGDGAAPEPPKEMESLAGVPESGTPSLGQGVEEKKRKKKRRHLGEGGPAEA</sequence>
<dbReference type="AlphaFoldDB" id="A0A6P5JNC4"/>
<feature type="compositionally biased region" description="Basic residues" evidence="1">
    <location>
        <begin position="344"/>
        <end position="354"/>
    </location>
</feature>
<feature type="compositionally biased region" description="Pro residues" evidence="1">
    <location>
        <begin position="134"/>
        <end position="144"/>
    </location>
</feature>
<dbReference type="PANTHER" id="PTHR15484">
    <property type="entry name" value="DNA-DIRECTED RNA POLYMERASE I SUBUNIT RPA34"/>
    <property type="match status" value="1"/>
</dbReference>
<dbReference type="GO" id="GO:0003723">
    <property type="term" value="F:RNA binding"/>
    <property type="evidence" value="ECO:0007669"/>
    <property type="project" value="TreeGrafter"/>
</dbReference>
<feature type="compositionally biased region" description="Polar residues" evidence="1">
    <location>
        <begin position="83"/>
        <end position="101"/>
    </location>
</feature>
<dbReference type="Pfam" id="PF08208">
    <property type="entry name" value="RNA_polI_A34"/>
    <property type="match status" value="1"/>
</dbReference>
<dbReference type="InterPro" id="IPR013240">
    <property type="entry name" value="DNA-dir_RNA_pol1_su_RPA34"/>
</dbReference>
<dbReference type="RefSeq" id="XP_020835782.1">
    <property type="nucleotide sequence ID" value="XM_020980123.1"/>
</dbReference>
<proteinExistence type="predicted"/>
<evidence type="ECO:0000313" key="2">
    <source>
        <dbReference type="Proteomes" id="UP000515140"/>
    </source>
</evidence>
<keyword evidence="2" id="KW-1185">Reference proteome</keyword>
<dbReference type="CTD" id="10849"/>
<dbReference type="GO" id="GO:0005736">
    <property type="term" value="C:RNA polymerase I complex"/>
    <property type="evidence" value="ECO:0007669"/>
    <property type="project" value="TreeGrafter"/>
</dbReference>
<protein>
    <submittedName>
        <fullName evidence="3">DNA-directed RNA polymerase I subunit RPA34</fullName>
    </submittedName>
</protein>
<evidence type="ECO:0000313" key="3">
    <source>
        <dbReference type="RefSeq" id="XP_020835782.1"/>
    </source>
</evidence>
<dbReference type="GO" id="GO:0006360">
    <property type="term" value="P:transcription by RNA polymerase I"/>
    <property type="evidence" value="ECO:0007669"/>
    <property type="project" value="InterPro"/>
</dbReference>
<dbReference type="Proteomes" id="UP000515140">
    <property type="component" value="Unplaced"/>
</dbReference>
<dbReference type="PANTHER" id="PTHR15484:SF8">
    <property type="entry name" value="DNA-DIRECTED RNA POLYMERASE I SUBUNIT RPA34"/>
    <property type="match status" value="1"/>
</dbReference>